<dbReference type="EMBL" id="JAERQJ010000017">
    <property type="protein sequence ID" value="MBL0686056.1"/>
    <property type="molecule type" value="Genomic_DNA"/>
</dbReference>
<protein>
    <submittedName>
        <fullName evidence="1">Uncharacterized protein</fullName>
    </submittedName>
</protein>
<evidence type="ECO:0000313" key="2">
    <source>
        <dbReference type="Proteomes" id="UP000651057"/>
    </source>
</evidence>
<evidence type="ECO:0000313" key="1">
    <source>
        <dbReference type="EMBL" id="MBL0686056.1"/>
    </source>
</evidence>
<sequence>MKNTYHYIGWAGTLKYFSSLSKTIEEAKKEGTGFVSIYKNGVFLKTIETTYTAH</sequence>
<dbReference type="Proteomes" id="UP000651057">
    <property type="component" value="Unassembled WGS sequence"/>
</dbReference>
<name>A0A937A386_9FLAO</name>
<dbReference type="AlphaFoldDB" id="A0A937A386"/>
<organism evidence="1 2">
    <name type="scientific">Aquimarina mytili</name>
    <dbReference type="NCBI Taxonomy" id="874423"/>
    <lineage>
        <taxon>Bacteria</taxon>
        <taxon>Pseudomonadati</taxon>
        <taxon>Bacteroidota</taxon>
        <taxon>Flavobacteriia</taxon>
        <taxon>Flavobacteriales</taxon>
        <taxon>Flavobacteriaceae</taxon>
        <taxon>Aquimarina</taxon>
    </lineage>
</organism>
<accession>A0A937A386</accession>
<gene>
    <name evidence="1" type="ORF">JJQ60_21190</name>
</gene>
<reference evidence="1" key="1">
    <citation type="submission" date="2021-01" db="EMBL/GenBank/DDBJ databases">
        <authorList>
            <person name="Zhong Y.L."/>
        </authorList>
    </citation>
    <scope>NUCLEOTIDE SEQUENCE</scope>
    <source>
        <strain evidence="1">KCTC 23302</strain>
    </source>
</reference>
<keyword evidence="2" id="KW-1185">Reference proteome</keyword>
<dbReference type="RefSeq" id="WP_201924594.1">
    <property type="nucleotide sequence ID" value="NZ_BAABAX010000013.1"/>
</dbReference>
<proteinExistence type="predicted"/>
<comment type="caution">
    <text evidence="1">The sequence shown here is derived from an EMBL/GenBank/DDBJ whole genome shotgun (WGS) entry which is preliminary data.</text>
</comment>